<dbReference type="EMBL" id="CP097218">
    <property type="protein sequence ID" value="UQN30091.1"/>
    <property type="molecule type" value="Genomic_DNA"/>
</dbReference>
<proteinExistence type="predicted"/>
<dbReference type="RefSeq" id="WP_249479261.1">
    <property type="nucleotide sequence ID" value="NZ_CP097218.1"/>
</dbReference>
<evidence type="ECO:0000313" key="2">
    <source>
        <dbReference type="Proteomes" id="UP001055868"/>
    </source>
</evidence>
<dbReference type="Pfam" id="PF21853">
    <property type="entry name" value="DUF6912"/>
    <property type="match status" value="1"/>
</dbReference>
<dbReference type="Proteomes" id="UP001055868">
    <property type="component" value="Chromosome"/>
</dbReference>
<evidence type="ECO:0000313" key="1">
    <source>
        <dbReference type="EMBL" id="UQN30091.1"/>
    </source>
</evidence>
<keyword evidence="2" id="KW-1185">Reference proteome</keyword>
<gene>
    <name evidence="1" type="ORF">M4486_01710</name>
</gene>
<dbReference type="InterPro" id="IPR054206">
    <property type="entry name" value="DUF6912"/>
</dbReference>
<name>A0ABY4N7M9_9MICO</name>
<protein>
    <submittedName>
        <fullName evidence="1">Uncharacterized protein</fullName>
    </submittedName>
</protein>
<sequence>MRIFAPVGPADHDALRSGAARIALETGRPVWGVSDAARAERAEEDVEELEYDALQDAVFSALAQIDPRMRALVLAGDVPDGSLVDASEDGGAFGLRLAREDALVVASAHATELDAAAAEVDDTDPALLWFDASELPAAIDYAEAPLR</sequence>
<accession>A0ABY4N7M9</accession>
<organism evidence="1 2">
    <name type="scientific">Brachybacterium kimchii</name>
    <dbReference type="NCBI Taxonomy" id="2942909"/>
    <lineage>
        <taxon>Bacteria</taxon>
        <taxon>Bacillati</taxon>
        <taxon>Actinomycetota</taxon>
        <taxon>Actinomycetes</taxon>
        <taxon>Micrococcales</taxon>
        <taxon>Dermabacteraceae</taxon>
        <taxon>Brachybacterium</taxon>
    </lineage>
</organism>
<reference evidence="1" key="1">
    <citation type="submission" date="2022-05" db="EMBL/GenBank/DDBJ databases">
        <title>Genomic analysis of Brachybacterium sp. CBA3104.</title>
        <authorList>
            <person name="Roh S.W."/>
            <person name="Kim Y.B."/>
            <person name="Kim Y."/>
        </authorList>
    </citation>
    <scope>NUCLEOTIDE SEQUENCE</scope>
    <source>
        <strain evidence="1">CBA3104</strain>
    </source>
</reference>